<dbReference type="Proteomes" id="UP000639772">
    <property type="component" value="Chromosome 6"/>
</dbReference>
<proteinExistence type="predicted"/>
<dbReference type="EMBL" id="JADCNM010000006">
    <property type="protein sequence ID" value="KAG0479081.1"/>
    <property type="molecule type" value="Genomic_DNA"/>
</dbReference>
<comment type="caution">
    <text evidence="1">The sequence shown here is derived from an EMBL/GenBank/DDBJ whole genome shotgun (WGS) entry which is preliminary data.</text>
</comment>
<gene>
    <name evidence="1" type="ORF">HPP92_013800</name>
</gene>
<name>A0A835V0Y9_VANPL</name>
<evidence type="ECO:0000313" key="1">
    <source>
        <dbReference type="EMBL" id="KAG0479081.1"/>
    </source>
</evidence>
<evidence type="ECO:0000313" key="2">
    <source>
        <dbReference type="Proteomes" id="UP000639772"/>
    </source>
</evidence>
<sequence length="140" mass="15621">MDTQGYVERAVFQYIMILGRQEYRKKESVTPYIVVLKNQVLVASILRELTDGHDSISSTAVMYPSSPWLSSSLPMHHPTYSPSSRGMHGACPATLNSVPFLNLCFPPLQPPDSFVITVSELLKSGRESEGDEELQAENYL</sequence>
<dbReference type="AlphaFoldDB" id="A0A835V0Y9"/>
<accession>A0A835V0Y9</accession>
<protein>
    <submittedName>
        <fullName evidence="1">Uncharacterized protein</fullName>
    </submittedName>
</protein>
<reference evidence="1 2" key="1">
    <citation type="journal article" date="2020" name="Nat. Food">
        <title>A phased Vanilla planifolia genome enables genetic improvement of flavour and production.</title>
        <authorList>
            <person name="Hasing T."/>
            <person name="Tang H."/>
            <person name="Brym M."/>
            <person name="Khazi F."/>
            <person name="Huang T."/>
            <person name="Chambers A.H."/>
        </authorList>
    </citation>
    <scope>NUCLEOTIDE SEQUENCE [LARGE SCALE GENOMIC DNA]</scope>
    <source>
        <tissue evidence="1">Leaf</tissue>
    </source>
</reference>
<organism evidence="1 2">
    <name type="scientific">Vanilla planifolia</name>
    <name type="common">Vanilla</name>
    <dbReference type="NCBI Taxonomy" id="51239"/>
    <lineage>
        <taxon>Eukaryota</taxon>
        <taxon>Viridiplantae</taxon>
        <taxon>Streptophyta</taxon>
        <taxon>Embryophyta</taxon>
        <taxon>Tracheophyta</taxon>
        <taxon>Spermatophyta</taxon>
        <taxon>Magnoliopsida</taxon>
        <taxon>Liliopsida</taxon>
        <taxon>Asparagales</taxon>
        <taxon>Orchidaceae</taxon>
        <taxon>Vanilloideae</taxon>
        <taxon>Vanilleae</taxon>
        <taxon>Vanilla</taxon>
    </lineage>
</organism>